<evidence type="ECO:0000256" key="9">
    <source>
        <dbReference type="ARBA" id="ARBA00022801"/>
    </source>
</evidence>
<feature type="domain" description="PRORP" evidence="17">
    <location>
        <begin position="424"/>
        <end position="660"/>
    </location>
</feature>
<reference evidence="18 19" key="1">
    <citation type="submission" date="2016-02" db="EMBL/GenBank/DDBJ databases">
        <title>Band-tailed pigeon sequencing and assembly.</title>
        <authorList>
            <person name="Soares A.E."/>
            <person name="Novak B.J."/>
            <person name="Rice E.S."/>
            <person name="O'Connell B."/>
            <person name="Chang D."/>
            <person name="Weber S."/>
            <person name="Shapiro B."/>
        </authorList>
    </citation>
    <scope>NUCLEOTIDE SEQUENCE [LARGE SCALE GENOMIC DNA]</scope>
    <source>
        <strain evidence="18">BTP2013</strain>
        <tissue evidence="18">Blood</tissue>
    </source>
</reference>
<keyword evidence="19" id="KW-1185">Reference proteome</keyword>
<keyword evidence="13" id="KW-0496">Mitochondrion</keyword>
<dbReference type="GO" id="GO:0030678">
    <property type="term" value="C:mitochondrial ribonuclease P complex"/>
    <property type="evidence" value="ECO:0007669"/>
    <property type="project" value="TreeGrafter"/>
</dbReference>
<evidence type="ECO:0000256" key="3">
    <source>
        <dbReference type="ARBA" id="ARBA00004173"/>
    </source>
</evidence>
<keyword evidence="11" id="KW-0460">Magnesium</keyword>
<dbReference type="Gene3D" id="3.40.50.11980">
    <property type="match status" value="1"/>
</dbReference>
<comment type="subcellular location">
    <subcellularLocation>
        <location evidence="3">Mitochondrion</location>
    </subcellularLocation>
</comment>
<evidence type="ECO:0000256" key="1">
    <source>
        <dbReference type="ARBA" id="ARBA00000928"/>
    </source>
</evidence>
<keyword evidence="12" id="KW-0809">Transit peptide</keyword>
<evidence type="ECO:0000259" key="17">
    <source>
        <dbReference type="Pfam" id="PF16953"/>
    </source>
</evidence>
<dbReference type="AlphaFoldDB" id="A0A1V4KFL4"/>
<evidence type="ECO:0000256" key="10">
    <source>
        <dbReference type="ARBA" id="ARBA00022833"/>
    </source>
</evidence>
<evidence type="ECO:0000256" key="8">
    <source>
        <dbReference type="ARBA" id="ARBA00022723"/>
    </source>
</evidence>
<keyword evidence="8" id="KW-0479">Metal-binding</keyword>
<keyword evidence="6" id="KW-0819">tRNA processing</keyword>
<dbReference type="OrthoDB" id="46913at2759"/>
<dbReference type="GO" id="GO:0001682">
    <property type="term" value="P:tRNA 5'-leader removal"/>
    <property type="evidence" value="ECO:0007669"/>
    <property type="project" value="TreeGrafter"/>
</dbReference>
<name>A0A1V4KFL4_PATFA</name>
<evidence type="ECO:0000313" key="18">
    <source>
        <dbReference type="EMBL" id="OPJ83171.1"/>
    </source>
</evidence>
<dbReference type="EMBL" id="LSYS01003385">
    <property type="protein sequence ID" value="OPJ83171.1"/>
    <property type="molecule type" value="Genomic_DNA"/>
</dbReference>
<keyword evidence="10" id="KW-0862">Zinc</keyword>
<sequence>MPLPGAPDLGVPCPQQIWQSNPIRPNRGPVNRDWLPVLARARQRFRASGRRASCGPCGRRCRTHLPDGASQRPGPMTAASQPSEAHPGAVRTLLGQDRPSETFRLNFNKSRKKKTCVFCLAASELPVFMQHTHTALPVDSKGTGVFPAKKRSEIDYEEEKGWNENREIPEGKLYFSSSVGAPKKRLSQVLSRHRFTNVQPPEKPLQAEEWNRLKESFQSPEIFEEVMLNSMIRCNSPIDVAKSLLTHVAKSDGDIAYHLLVKYLALCVQQGQTSEIHDVYDIMKIRFKVLESGAYSLLIKGLSNSDQWRMALTLLEEVKQLMIPSRGSYESCIKAASRHQEMNLAFQLYHEMLTEDLVPTLDVLQAFFDFSRGMKGAELQNQLFGILLYLRDNQIYPHKTFMQSIKLWFESIPGGNWRGHLTNIKDSGQCPVCNHQLEDSNLTEEEYKCLRERIIKDVIHGTDTFRKTSPQEFEAFQTFVENRLPFDIVIDGLNVSHIKPRKMQCENLFEAVNCLAKGNARLLVLGRKHMLTKSPNWKREVMKEMQNKADFFFAENISEDDTFLLYATLRSGKHCKFVTRDFLRDHKACLSDSLTRHLFRKWQRGHQIVISSSGEGQRLKFLPALRYDCVVQTTGDTWHIPYKDTFDEKYSYEVPRKWLCIQQK</sequence>
<evidence type="ECO:0000256" key="7">
    <source>
        <dbReference type="ARBA" id="ARBA00022722"/>
    </source>
</evidence>
<dbReference type="Gene3D" id="1.25.40.10">
    <property type="entry name" value="Tetratricopeptide repeat domain"/>
    <property type="match status" value="1"/>
</dbReference>
<evidence type="ECO:0000256" key="16">
    <source>
        <dbReference type="SAM" id="MobiDB-lite"/>
    </source>
</evidence>
<evidence type="ECO:0000256" key="11">
    <source>
        <dbReference type="ARBA" id="ARBA00022842"/>
    </source>
</evidence>
<dbReference type="GO" id="GO:0004526">
    <property type="term" value="F:ribonuclease P activity"/>
    <property type="evidence" value="ECO:0007669"/>
    <property type="project" value="UniProtKB-EC"/>
</dbReference>
<dbReference type="STRING" id="372326.A0A1V4KFL4"/>
<gene>
    <name evidence="18" type="ORF">AV530_010569</name>
</gene>
<evidence type="ECO:0000256" key="6">
    <source>
        <dbReference type="ARBA" id="ARBA00022694"/>
    </source>
</evidence>
<evidence type="ECO:0000256" key="15">
    <source>
        <dbReference type="ARBA" id="ARBA00044559"/>
    </source>
</evidence>
<evidence type="ECO:0000256" key="4">
    <source>
        <dbReference type="ARBA" id="ARBA00007626"/>
    </source>
</evidence>
<evidence type="ECO:0000256" key="13">
    <source>
        <dbReference type="ARBA" id="ARBA00023128"/>
    </source>
</evidence>
<evidence type="ECO:0000313" key="19">
    <source>
        <dbReference type="Proteomes" id="UP000190648"/>
    </source>
</evidence>
<dbReference type="EC" id="3.1.26.5" evidence="5"/>
<dbReference type="InterPro" id="IPR031595">
    <property type="entry name" value="PRORP_C"/>
</dbReference>
<dbReference type="PANTHER" id="PTHR13547">
    <property type="match status" value="1"/>
</dbReference>
<dbReference type="Proteomes" id="UP000190648">
    <property type="component" value="Unassembled WGS sequence"/>
</dbReference>
<evidence type="ECO:0000256" key="14">
    <source>
        <dbReference type="ARBA" id="ARBA00044536"/>
    </source>
</evidence>
<keyword evidence="7" id="KW-0540">Nuclease</keyword>
<evidence type="ECO:0000256" key="2">
    <source>
        <dbReference type="ARBA" id="ARBA00001946"/>
    </source>
</evidence>
<dbReference type="InterPro" id="IPR002885">
    <property type="entry name" value="PPR_rpt"/>
</dbReference>
<evidence type="ECO:0000256" key="12">
    <source>
        <dbReference type="ARBA" id="ARBA00022946"/>
    </source>
</evidence>
<feature type="region of interest" description="Disordered" evidence="16">
    <location>
        <begin position="65"/>
        <end position="87"/>
    </location>
</feature>
<proteinExistence type="inferred from homology"/>
<dbReference type="CDD" id="cd18718">
    <property type="entry name" value="PIN_PRORP"/>
    <property type="match status" value="1"/>
</dbReference>
<comment type="caution">
    <text evidence="18">The sequence shown here is derived from an EMBL/GenBank/DDBJ whole genome shotgun (WGS) entry which is preliminary data.</text>
</comment>
<comment type="similarity">
    <text evidence="4">Belongs to the PPR family. P subfamily.</text>
</comment>
<dbReference type="Pfam" id="PF16953">
    <property type="entry name" value="PRORP"/>
    <property type="match status" value="1"/>
</dbReference>
<protein>
    <recommendedName>
        <fullName evidence="14">Mitochondrial ribonuclease P catalytic subunit</fullName>
        <ecNumber evidence="5">3.1.26.5</ecNumber>
    </recommendedName>
    <alternativeName>
        <fullName evidence="15">Mitochondrial ribonuclease P protein 3</fullName>
    </alternativeName>
</protein>
<comment type="catalytic activity">
    <reaction evidence="1">
        <text>Endonucleolytic cleavage of RNA, removing 5'-extranucleotides from tRNA precursor.</text>
        <dbReference type="EC" id="3.1.26.5"/>
    </reaction>
</comment>
<accession>A0A1V4KFL4</accession>
<comment type="cofactor">
    <cofactor evidence="2">
        <name>Mg(2+)</name>
        <dbReference type="ChEBI" id="CHEBI:18420"/>
    </cofactor>
</comment>
<evidence type="ECO:0000256" key="5">
    <source>
        <dbReference type="ARBA" id="ARBA00012179"/>
    </source>
</evidence>
<dbReference type="NCBIfam" id="TIGR00756">
    <property type="entry name" value="PPR"/>
    <property type="match status" value="1"/>
</dbReference>
<dbReference type="InterPro" id="IPR011990">
    <property type="entry name" value="TPR-like_helical_dom_sf"/>
</dbReference>
<keyword evidence="9" id="KW-0378">Hydrolase</keyword>
<dbReference type="GO" id="GO:0046872">
    <property type="term" value="F:metal ion binding"/>
    <property type="evidence" value="ECO:0007669"/>
    <property type="project" value="UniProtKB-KW"/>
</dbReference>
<organism evidence="18 19">
    <name type="scientific">Patagioenas fasciata monilis</name>
    <dbReference type="NCBI Taxonomy" id="372326"/>
    <lineage>
        <taxon>Eukaryota</taxon>
        <taxon>Metazoa</taxon>
        <taxon>Chordata</taxon>
        <taxon>Craniata</taxon>
        <taxon>Vertebrata</taxon>
        <taxon>Euteleostomi</taxon>
        <taxon>Archelosauria</taxon>
        <taxon>Archosauria</taxon>
        <taxon>Dinosauria</taxon>
        <taxon>Saurischia</taxon>
        <taxon>Theropoda</taxon>
        <taxon>Coelurosauria</taxon>
        <taxon>Aves</taxon>
        <taxon>Neognathae</taxon>
        <taxon>Neoaves</taxon>
        <taxon>Columbimorphae</taxon>
        <taxon>Columbiformes</taxon>
        <taxon>Columbidae</taxon>
        <taxon>Patagioenas</taxon>
    </lineage>
</organism>
<dbReference type="PANTHER" id="PTHR13547:SF1">
    <property type="entry name" value="MITOCHONDRIAL RIBONUCLEASE P CATALYTIC SUBUNIT"/>
    <property type="match status" value="1"/>
</dbReference>
<dbReference type="InterPro" id="IPR033495">
    <property type="entry name" value="MRPP3_PIN_dom"/>
</dbReference>
<dbReference type="GO" id="GO:0097745">
    <property type="term" value="P:mitochondrial tRNA 5'-end processing"/>
    <property type="evidence" value="ECO:0007669"/>
    <property type="project" value="TreeGrafter"/>
</dbReference>